<keyword evidence="6" id="KW-0472">Membrane</keyword>
<dbReference type="PROSITE" id="PS51713">
    <property type="entry name" value="G_ERA"/>
    <property type="match status" value="1"/>
</dbReference>
<keyword evidence="6" id="KW-0690">Ribosome biogenesis</keyword>
<evidence type="ECO:0000256" key="2">
    <source>
        <dbReference type="ARBA" id="ARBA00020484"/>
    </source>
</evidence>
<dbReference type="Proteomes" id="UP000553193">
    <property type="component" value="Unassembled WGS sequence"/>
</dbReference>
<dbReference type="GO" id="GO:0005525">
    <property type="term" value="F:GTP binding"/>
    <property type="evidence" value="ECO:0007669"/>
    <property type="project" value="UniProtKB-UniRule"/>
</dbReference>
<dbReference type="Pfam" id="PF01926">
    <property type="entry name" value="MMR_HSR1"/>
    <property type="match status" value="1"/>
</dbReference>
<evidence type="ECO:0000256" key="4">
    <source>
        <dbReference type="ARBA" id="ARBA00022884"/>
    </source>
</evidence>
<dbReference type="SUPFAM" id="SSF54814">
    <property type="entry name" value="Prokaryotic type KH domain (KH-domain type II)"/>
    <property type="match status" value="1"/>
</dbReference>
<feature type="region of interest" description="G3" evidence="7">
    <location>
        <begin position="63"/>
        <end position="66"/>
    </location>
</feature>
<feature type="binding site" evidence="6">
    <location>
        <begin position="125"/>
        <end position="128"/>
    </location>
    <ligand>
        <name>GTP</name>
        <dbReference type="ChEBI" id="CHEBI:37565"/>
    </ligand>
</feature>
<dbReference type="NCBIfam" id="NF000908">
    <property type="entry name" value="PRK00089.1"/>
    <property type="match status" value="1"/>
</dbReference>
<evidence type="ECO:0000256" key="8">
    <source>
        <dbReference type="RuleBase" id="RU003761"/>
    </source>
</evidence>
<evidence type="ECO:0000259" key="10">
    <source>
        <dbReference type="PROSITE" id="PS51713"/>
    </source>
</evidence>
<dbReference type="Gene3D" id="3.30.300.20">
    <property type="match status" value="1"/>
</dbReference>
<comment type="similarity">
    <text evidence="1 6 7 8">Belongs to the TRAFAC class TrmE-Era-EngA-EngB-Septin-like GTPase superfamily. Era GTPase family.</text>
</comment>
<dbReference type="PANTHER" id="PTHR42698">
    <property type="entry name" value="GTPASE ERA"/>
    <property type="match status" value="1"/>
</dbReference>
<feature type="domain" description="Era-type G" evidence="10">
    <location>
        <begin position="8"/>
        <end position="175"/>
    </location>
</feature>
<dbReference type="InterPro" id="IPR006073">
    <property type="entry name" value="GTP-bd"/>
</dbReference>
<dbReference type="HAMAP" id="MF_00367">
    <property type="entry name" value="GTPase_Era"/>
    <property type="match status" value="1"/>
</dbReference>
<keyword evidence="6" id="KW-0699">rRNA-binding</keyword>
<dbReference type="InterPro" id="IPR005662">
    <property type="entry name" value="GTPase_Era-like"/>
</dbReference>
<dbReference type="Pfam" id="PF07650">
    <property type="entry name" value="KH_2"/>
    <property type="match status" value="1"/>
</dbReference>
<dbReference type="InterPro" id="IPR015946">
    <property type="entry name" value="KH_dom-like_a/b"/>
</dbReference>
<feature type="region of interest" description="G5" evidence="7">
    <location>
        <begin position="154"/>
        <end position="156"/>
    </location>
</feature>
<dbReference type="GO" id="GO:0005829">
    <property type="term" value="C:cytosol"/>
    <property type="evidence" value="ECO:0007669"/>
    <property type="project" value="TreeGrafter"/>
</dbReference>
<feature type="region of interest" description="G2" evidence="7">
    <location>
        <begin position="42"/>
        <end position="46"/>
    </location>
</feature>
<dbReference type="RefSeq" id="WP_184385442.1">
    <property type="nucleotide sequence ID" value="NZ_JACIDJ010000005.1"/>
</dbReference>
<evidence type="ECO:0000256" key="1">
    <source>
        <dbReference type="ARBA" id="ARBA00007921"/>
    </source>
</evidence>
<evidence type="ECO:0000313" key="11">
    <source>
        <dbReference type="EMBL" id="MBB3899575.1"/>
    </source>
</evidence>
<feature type="binding site" evidence="6">
    <location>
        <begin position="63"/>
        <end position="67"/>
    </location>
    <ligand>
        <name>GTP</name>
        <dbReference type="ChEBI" id="CHEBI:37565"/>
    </ligand>
</feature>
<evidence type="ECO:0000313" key="12">
    <source>
        <dbReference type="Proteomes" id="UP000553193"/>
    </source>
</evidence>
<dbReference type="GO" id="GO:0005886">
    <property type="term" value="C:plasma membrane"/>
    <property type="evidence" value="ECO:0007669"/>
    <property type="project" value="UniProtKB-SubCell"/>
</dbReference>
<protein>
    <recommendedName>
        <fullName evidence="2 6">GTPase Era</fullName>
    </recommendedName>
</protein>
<dbReference type="GO" id="GO:0043024">
    <property type="term" value="F:ribosomal small subunit binding"/>
    <property type="evidence" value="ECO:0007669"/>
    <property type="project" value="TreeGrafter"/>
</dbReference>
<gene>
    <name evidence="6" type="primary">era</name>
    <name evidence="11" type="ORF">GGQ83_003027</name>
</gene>
<proteinExistence type="inferred from homology"/>
<organism evidence="11 12">
    <name type="scientific">Roseococcus suduntuyensis</name>
    <dbReference type="NCBI Taxonomy" id="455361"/>
    <lineage>
        <taxon>Bacteria</taxon>
        <taxon>Pseudomonadati</taxon>
        <taxon>Pseudomonadota</taxon>
        <taxon>Alphaproteobacteria</taxon>
        <taxon>Acetobacterales</taxon>
        <taxon>Roseomonadaceae</taxon>
        <taxon>Roseococcus</taxon>
    </lineage>
</organism>
<keyword evidence="5 6" id="KW-0342">GTP-binding</keyword>
<comment type="caution">
    <text evidence="11">The sequence shown here is derived from an EMBL/GenBank/DDBJ whole genome shotgun (WGS) entry which is preliminary data.</text>
</comment>
<dbReference type="GO" id="GO:0003924">
    <property type="term" value="F:GTPase activity"/>
    <property type="evidence" value="ECO:0007669"/>
    <property type="project" value="UniProtKB-UniRule"/>
</dbReference>
<dbReference type="InterPro" id="IPR030388">
    <property type="entry name" value="G_ERA_dom"/>
</dbReference>
<keyword evidence="3 6" id="KW-0547">Nucleotide-binding</keyword>
<dbReference type="GO" id="GO:0070181">
    <property type="term" value="F:small ribosomal subunit rRNA binding"/>
    <property type="evidence" value="ECO:0007669"/>
    <property type="project" value="UniProtKB-UniRule"/>
</dbReference>
<dbReference type="InterPro" id="IPR009019">
    <property type="entry name" value="KH_sf_prok-type"/>
</dbReference>
<dbReference type="CDD" id="cd22534">
    <property type="entry name" value="KH-II_Era"/>
    <property type="match status" value="1"/>
</dbReference>
<feature type="region of interest" description="G4" evidence="7">
    <location>
        <begin position="125"/>
        <end position="128"/>
    </location>
</feature>
<dbReference type="GO" id="GO:0000028">
    <property type="term" value="P:ribosomal small subunit assembly"/>
    <property type="evidence" value="ECO:0007669"/>
    <property type="project" value="TreeGrafter"/>
</dbReference>
<dbReference type="NCBIfam" id="TIGR00231">
    <property type="entry name" value="small_GTP"/>
    <property type="match status" value="1"/>
</dbReference>
<feature type="binding site" evidence="6">
    <location>
        <begin position="16"/>
        <end position="23"/>
    </location>
    <ligand>
        <name>GTP</name>
        <dbReference type="ChEBI" id="CHEBI:37565"/>
    </ligand>
</feature>
<dbReference type="Gene3D" id="3.40.50.300">
    <property type="entry name" value="P-loop containing nucleotide triphosphate hydrolases"/>
    <property type="match status" value="1"/>
</dbReference>
<keyword evidence="4 6" id="KW-0694">RNA-binding</keyword>
<dbReference type="InterPro" id="IPR005225">
    <property type="entry name" value="Small_GTP-bd"/>
</dbReference>
<feature type="region of interest" description="G1" evidence="7">
    <location>
        <begin position="16"/>
        <end position="23"/>
    </location>
</feature>
<feature type="domain" description="KH type-2" evidence="9">
    <location>
        <begin position="206"/>
        <end position="283"/>
    </location>
</feature>
<sequence>MTTEAPTRCGFVAILGAPNAGKSTLVNALAGTKVTIVSPKPQTTRFRIRAVVMEGPAQIVLVDTPGIFAPRRRLDRAMVSAAWGGAKDADFALMVVDAKSGLTEPVRAILEKLAQQSRPVWLALNKVDLIPREKLLPLSAELHTLLPFAETFMISAEKSQGLDRLKAKLAEAMPEGPWHFPEDELSDLPNRMLAAEVVREQILRQTHEEVPHHATVETEQWLERPDGGARVECTIYVTRATQKAILIGDGGARIREIGKRARLELTQLLERPIHLFLNVKDRPGWDEERGRIRALGLEDEG</sequence>
<evidence type="ECO:0000256" key="3">
    <source>
        <dbReference type="ARBA" id="ARBA00022741"/>
    </source>
</evidence>
<dbReference type="InterPro" id="IPR027417">
    <property type="entry name" value="P-loop_NTPase"/>
</dbReference>
<keyword evidence="6" id="KW-0963">Cytoplasm</keyword>
<comment type="subcellular location">
    <subcellularLocation>
        <location evidence="6">Cytoplasm</location>
    </subcellularLocation>
    <subcellularLocation>
        <location evidence="6">Cell membrane</location>
        <topology evidence="6">Peripheral membrane protein</topology>
    </subcellularLocation>
</comment>
<dbReference type="PROSITE" id="PS50823">
    <property type="entry name" value="KH_TYPE_2"/>
    <property type="match status" value="1"/>
</dbReference>
<evidence type="ECO:0000256" key="5">
    <source>
        <dbReference type="ARBA" id="ARBA00023134"/>
    </source>
</evidence>
<keyword evidence="6" id="KW-1003">Cell membrane</keyword>
<dbReference type="CDD" id="cd04163">
    <property type="entry name" value="Era"/>
    <property type="match status" value="1"/>
</dbReference>
<dbReference type="AlphaFoldDB" id="A0A840AHL5"/>
<dbReference type="InterPro" id="IPR004044">
    <property type="entry name" value="KH_dom_type_2"/>
</dbReference>
<dbReference type="EMBL" id="JACIDJ010000005">
    <property type="protein sequence ID" value="MBB3899575.1"/>
    <property type="molecule type" value="Genomic_DNA"/>
</dbReference>
<dbReference type="PANTHER" id="PTHR42698:SF1">
    <property type="entry name" value="GTPASE ERA, MITOCHONDRIAL"/>
    <property type="match status" value="1"/>
</dbReference>
<evidence type="ECO:0000259" key="9">
    <source>
        <dbReference type="PROSITE" id="PS50823"/>
    </source>
</evidence>
<keyword evidence="12" id="KW-1185">Reference proteome</keyword>
<evidence type="ECO:0000256" key="6">
    <source>
        <dbReference type="HAMAP-Rule" id="MF_00367"/>
    </source>
</evidence>
<evidence type="ECO:0000256" key="7">
    <source>
        <dbReference type="PROSITE-ProRule" id="PRU01050"/>
    </source>
</evidence>
<reference evidence="11 12" key="1">
    <citation type="submission" date="2020-08" db="EMBL/GenBank/DDBJ databases">
        <title>Genomic Encyclopedia of Type Strains, Phase IV (KMG-IV): sequencing the most valuable type-strain genomes for metagenomic binning, comparative biology and taxonomic classification.</title>
        <authorList>
            <person name="Goeker M."/>
        </authorList>
    </citation>
    <scope>NUCLEOTIDE SEQUENCE [LARGE SCALE GENOMIC DNA]</scope>
    <source>
        <strain evidence="11 12">DSM 19979</strain>
    </source>
</reference>
<dbReference type="SUPFAM" id="SSF52540">
    <property type="entry name" value="P-loop containing nucleoside triphosphate hydrolases"/>
    <property type="match status" value="1"/>
</dbReference>
<dbReference type="NCBIfam" id="TIGR00436">
    <property type="entry name" value="era"/>
    <property type="match status" value="1"/>
</dbReference>
<name>A0A840AHL5_9PROT</name>
<comment type="function">
    <text evidence="6">An essential GTPase that binds both GDP and GTP, with rapid nucleotide exchange. Plays a role in 16S rRNA processing and 30S ribosomal subunit biogenesis and possibly also in cell cycle regulation and energy metabolism.</text>
</comment>
<comment type="subunit">
    <text evidence="6">Monomer.</text>
</comment>
<accession>A0A840AHL5</accession>